<dbReference type="RefSeq" id="XP_015699638.1">
    <property type="nucleotide sequence ID" value="XM_015845412.1"/>
</dbReference>
<dbReference type="KEGG" id="pbl:PAAG_04922"/>
<dbReference type="HOGENOM" id="CLU_2146617_0_0_1"/>
<dbReference type="Proteomes" id="UP000002059">
    <property type="component" value="Partially assembled WGS sequence"/>
</dbReference>
<evidence type="ECO:0000313" key="3">
    <source>
        <dbReference type="Proteomes" id="UP000002059"/>
    </source>
</evidence>
<protein>
    <submittedName>
        <fullName evidence="2">Uncharacterized protein</fullName>
    </submittedName>
</protein>
<dbReference type="VEuPathDB" id="FungiDB:PAAG_04922"/>
<feature type="compositionally biased region" description="Basic and acidic residues" evidence="1">
    <location>
        <begin position="102"/>
        <end position="112"/>
    </location>
</feature>
<name>C1H1Y6_PARBA</name>
<feature type="region of interest" description="Disordered" evidence="1">
    <location>
        <begin position="71"/>
        <end position="112"/>
    </location>
</feature>
<dbReference type="AlphaFoldDB" id="C1H1Y6"/>
<accession>C1H1Y6</accession>
<sequence length="112" mass="12619">MRIESGSHIGEKNVEQAVLRPTRILARMCSLLRGPIGFQPAQTHSSRGLRFGRRLVILHVDWVTATGVERSGLSQTQLSEPMRGKSPIPGSRRKARLRGLTRRADEQSRHRD</sequence>
<evidence type="ECO:0000256" key="1">
    <source>
        <dbReference type="SAM" id="MobiDB-lite"/>
    </source>
</evidence>
<organism evidence="2 3">
    <name type="scientific">Paracoccidioides lutzii (strain ATCC MYA-826 / Pb01)</name>
    <name type="common">Paracoccidioides brasiliensis</name>
    <dbReference type="NCBI Taxonomy" id="502779"/>
    <lineage>
        <taxon>Eukaryota</taxon>
        <taxon>Fungi</taxon>
        <taxon>Dikarya</taxon>
        <taxon>Ascomycota</taxon>
        <taxon>Pezizomycotina</taxon>
        <taxon>Eurotiomycetes</taxon>
        <taxon>Eurotiomycetidae</taxon>
        <taxon>Onygenales</taxon>
        <taxon>Ajellomycetaceae</taxon>
        <taxon>Paracoccidioides</taxon>
    </lineage>
</organism>
<gene>
    <name evidence="2" type="ORF">PAAG_04922</name>
</gene>
<reference evidence="2 3" key="1">
    <citation type="journal article" date="2011" name="PLoS Genet.">
        <title>Comparative genomic analysis of human fungal pathogens causing paracoccidioidomycosis.</title>
        <authorList>
            <person name="Desjardins C.A."/>
            <person name="Champion M.D."/>
            <person name="Holder J.W."/>
            <person name="Muszewska A."/>
            <person name="Goldberg J."/>
            <person name="Bailao A.M."/>
            <person name="Brigido M.M."/>
            <person name="Ferreira M.E."/>
            <person name="Garcia A.M."/>
            <person name="Grynberg M."/>
            <person name="Gujja S."/>
            <person name="Heiman D.I."/>
            <person name="Henn M.R."/>
            <person name="Kodira C.D."/>
            <person name="Leon-Narvaez H."/>
            <person name="Longo L.V."/>
            <person name="Ma L.J."/>
            <person name="Malavazi I."/>
            <person name="Matsuo A.L."/>
            <person name="Morais F.V."/>
            <person name="Pereira M."/>
            <person name="Rodriguez-Brito S."/>
            <person name="Sakthikumar S."/>
            <person name="Salem-Izacc S.M."/>
            <person name="Sykes S.M."/>
            <person name="Teixeira M.M."/>
            <person name="Vallejo M.C."/>
            <person name="Walter M.E."/>
            <person name="Yandava C."/>
            <person name="Young S."/>
            <person name="Zeng Q."/>
            <person name="Zucker J."/>
            <person name="Felipe M.S."/>
            <person name="Goldman G.H."/>
            <person name="Haas B.J."/>
            <person name="McEwen J.G."/>
            <person name="Nino-Vega G."/>
            <person name="Puccia R."/>
            <person name="San-Blas G."/>
            <person name="Soares C.M."/>
            <person name="Birren B.W."/>
            <person name="Cuomo C.A."/>
        </authorList>
    </citation>
    <scope>NUCLEOTIDE SEQUENCE [LARGE SCALE GENOMIC DNA]</scope>
    <source>
        <strain evidence="3">ATCC MYA-826 / Pb01</strain>
    </source>
</reference>
<dbReference type="GeneID" id="9096504"/>
<evidence type="ECO:0000313" key="2">
    <source>
        <dbReference type="EMBL" id="EEH33872.2"/>
    </source>
</evidence>
<proteinExistence type="predicted"/>
<dbReference type="EMBL" id="KN294003">
    <property type="protein sequence ID" value="EEH33872.2"/>
    <property type="molecule type" value="Genomic_DNA"/>
</dbReference>
<feature type="compositionally biased region" description="Basic residues" evidence="1">
    <location>
        <begin position="91"/>
        <end position="101"/>
    </location>
</feature>
<keyword evidence="3" id="KW-1185">Reference proteome</keyword>